<feature type="region of interest" description="Disordered" evidence="1">
    <location>
        <begin position="74"/>
        <end position="105"/>
    </location>
</feature>
<gene>
    <name evidence="2" type="ORF">GEV33_009210</name>
</gene>
<dbReference type="AlphaFoldDB" id="A0A8J6HG79"/>
<sequence length="249" mass="27228">MKATIHSGVRPSGGGIHDPHNTDQLTLSPINGGTVSKGCTRRAPAPNHPPPATLRQLNVRHPCSDKMKLSYLGGGVAPSAERGAPCPPSGGRSANASVATLTRAPTDREDVRLVLHHRLDEERRDLEEASRPPSPRALAHDQDGRFRRHPFAAHLVLSFYVSAGPFTFVSNKGRYLRKGCETLGRKVEHMQRSQQVAEETTSAYGRVGYCARGARCENSRGQAVYATRIEKASRERLIMAMARVEHTID</sequence>
<feature type="region of interest" description="Disordered" evidence="1">
    <location>
        <begin position="122"/>
        <end position="141"/>
    </location>
</feature>
<dbReference type="Proteomes" id="UP000719412">
    <property type="component" value="Unassembled WGS sequence"/>
</dbReference>
<evidence type="ECO:0000256" key="1">
    <source>
        <dbReference type="SAM" id="MobiDB-lite"/>
    </source>
</evidence>
<reference evidence="2" key="2">
    <citation type="submission" date="2021-08" db="EMBL/GenBank/DDBJ databases">
        <authorList>
            <person name="Eriksson T."/>
        </authorList>
    </citation>
    <scope>NUCLEOTIDE SEQUENCE</scope>
    <source>
        <strain evidence="2">Stoneville</strain>
        <tissue evidence="2">Whole head</tissue>
    </source>
</reference>
<proteinExistence type="predicted"/>
<keyword evidence="3" id="KW-1185">Reference proteome</keyword>
<name>A0A8J6HG79_TENMO</name>
<dbReference type="EMBL" id="JABDTM020025147">
    <property type="protein sequence ID" value="KAH0813581.1"/>
    <property type="molecule type" value="Genomic_DNA"/>
</dbReference>
<reference evidence="2" key="1">
    <citation type="journal article" date="2020" name="J Insects Food Feed">
        <title>The yellow mealworm (Tenebrio molitor) genome: a resource for the emerging insects as food and feed industry.</title>
        <authorList>
            <person name="Eriksson T."/>
            <person name="Andere A."/>
            <person name="Kelstrup H."/>
            <person name="Emery V."/>
            <person name="Picard C."/>
        </authorList>
    </citation>
    <scope>NUCLEOTIDE SEQUENCE</scope>
    <source>
        <strain evidence="2">Stoneville</strain>
        <tissue evidence="2">Whole head</tissue>
    </source>
</reference>
<organism evidence="2 3">
    <name type="scientific">Tenebrio molitor</name>
    <name type="common">Yellow mealworm beetle</name>
    <dbReference type="NCBI Taxonomy" id="7067"/>
    <lineage>
        <taxon>Eukaryota</taxon>
        <taxon>Metazoa</taxon>
        <taxon>Ecdysozoa</taxon>
        <taxon>Arthropoda</taxon>
        <taxon>Hexapoda</taxon>
        <taxon>Insecta</taxon>
        <taxon>Pterygota</taxon>
        <taxon>Neoptera</taxon>
        <taxon>Endopterygota</taxon>
        <taxon>Coleoptera</taxon>
        <taxon>Polyphaga</taxon>
        <taxon>Cucujiformia</taxon>
        <taxon>Tenebrionidae</taxon>
        <taxon>Tenebrio</taxon>
    </lineage>
</organism>
<evidence type="ECO:0000313" key="3">
    <source>
        <dbReference type="Proteomes" id="UP000719412"/>
    </source>
</evidence>
<protein>
    <submittedName>
        <fullName evidence="2">Uncharacterized protein</fullName>
    </submittedName>
</protein>
<comment type="caution">
    <text evidence="2">The sequence shown here is derived from an EMBL/GenBank/DDBJ whole genome shotgun (WGS) entry which is preliminary data.</text>
</comment>
<evidence type="ECO:0000313" key="2">
    <source>
        <dbReference type="EMBL" id="KAH0813581.1"/>
    </source>
</evidence>
<accession>A0A8J6HG79</accession>
<feature type="compositionally biased region" description="Polar residues" evidence="1">
    <location>
        <begin position="22"/>
        <end position="34"/>
    </location>
</feature>
<feature type="region of interest" description="Disordered" evidence="1">
    <location>
        <begin position="1"/>
        <end position="56"/>
    </location>
</feature>